<dbReference type="Proteomes" id="UP001284601">
    <property type="component" value="Unassembled WGS sequence"/>
</dbReference>
<keyword evidence="2" id="KW-0732">Signal</keyword>
<feature type="chain" id="PRO_5047258978" description="Secreted protein" evidence="2">
    <location>
        <begin position="25"/>
        <end position="249"/>
    </location>
</feature>
<feature type="signal peptide" evidence="2">
    <location>
        <begin position="1"/>
        <end position="24"/>
    </location>
</feature>
<gene>
    <name evidence="3" type="ORF">R7226_06355</name>
</gene>
<protein>
    <recommendedName>
        <fullName evidence="5">Secreted protein</fullName>
    </recommendedName>
</protein>
<name>A0ABU4HMJ3_9ACTN</name>
<organism evidence="3 4">
    <name type="scientific">Conexibacter stalactiti</name>
    <dbReference type="NCBI Taxonomy" id="1940611"/>
    <lineage>
        <taxon>Bacteria</taxon>
        <taxon>Bacillati</taxon>
        <taxon>Actinomycetota</taxon>
        <taxon>Thermoleophilia</taxon>
        <taxon>Solirubrobacterales</taxon>
        <taxon>Conexibacteraceae</taxon>
        <taxon>Conexibacter</taxon>
    </lineage>
</organism>
<feature type="region of interest" description="Disordered" evidence="1">
    <location>
        <begin position="220"/>
        <end position="249"/>
    </location>
</feature>
<accession>A0ABU4HMJ3</accession>
<comment type="caution">
    <text evidence="3">The sequence shown here is derived from an EMBL/GenBank/DDBJ whole genome shotgun (WGS) entry which is preliminary data.</text>
</comment>
<evidence type="ECO:0000256" key="1">
    <source>
        <dbReference type="SAM" id="MobiDB-lite"/>
    </source>
</evidence>
<evidence type="ECO:0000313" key="3">
    <source>
        <dbReference type="EMBL" id="MDW5593947.1"/>
    </source>
</evidence>
<proteinExistence type="predicted"/>
<feature type="compositionally biased region" description="Basic and acidic residues" evidence="1">
    <location>
        <begin position="225"/>
        <end position="249"/>
    </location>
</feature>
<evidence type="ECO:0000256" key="2">
    <source>
        <dbReference type="SAM" id="SignalP"/>
    </source>
</evidence>
<keyword evidence="4" id="KW-1185">Reference proteome</keyword>
<sequence>MKRILLGLAASACALGVAAPIASAKIYEIGESTVPATTSCPDDCFVVTRTTALQVATAGRNYPTTVPADGRVVGLTLQLGSLTTKQIRFFNRTYGGTPRVQLTVLSQDARQKPKRFFTAKAQSEIFRITDYLGTTAQFPLETSLEVRKGDFIALTVPTWAPVLAVNLDRDNGWRASRAGGRNVCDDLLTQTAQQILDREAQYKCLYQTAKLTYTATMISTPRTNRTTEDSRRTTDDTRRTTTRRTTTED</sequence>
<dbReference type="EMBL" id="JAWSTH010000010">
    <property type="protein sequence ID" value="MDW5593947.1"/>
    <property type="molecule type" value="Genomic_DNA"/>
</dbReference>
<reference evidence="3 4" key="2">
    <citation type="submission" date="2023-10" db="EMBL/GenBank/DDBJ databases">
        <authorList>
            <person name="Han X.F."/>
        </authorList>
    </citation>
    <scope>NUCLEOTIDE SEQUENCE [LARGE SCALE GENOMIC DNA]</scope>
    <source>
        <strain evidence="3 4">KCTC 39840</strain>
    </source>
</reference>
<evidence type="ECO:0000313" key="4">
    <source>
        <dbReference type="Proteomes" id="UP001284601"/>
    </source>
</evidence>
<evidence type="ECO:0008006" key="5">
    <source>
        <dbReference type="Google" id="ProtNLM"/>
    </source>
</evidence>
<reference evidence="4" key="1">
    <citation type="submission" date="2023-07" db="EMBL/GenBank/DDBJ databases">
        <title>Conexibacter stalactiti sp. nov., isolated from stalactites in a lava cave and emended description of the genus Conexibacter.</title>
        <authorList>
            <person name="Lee S.D."/>
        </authorList>
    </citation>
    <scope>NUCLEOTIDE SEQUENCE [LARGE SCALE GENOMIC DNA]</scope>
    <source>
        <strain evidence="4">KCTC 39840</strain>
    </source>
</reference>
<dbReference type="RefSeq" id="WP_318596205.1">
    <property type="nucleotide sequence ID" value="NZ_JAWSTH010000010.1"/>
</dbReference>